<comment type="pathway">
    <text evidence="3">Glycan metabolism; heparin biosynthesis.</text>
</comment>
<reference evidence="15" key="1">
    <citation type="submission" date="2022-08" db="UniProtKB">
        <authorList>
            <consortium name="EnsemblMetazoa"/>
        </authorList>
    </citation>
    <scope>IDENTIFICATION</scope>
    <source>
        <strain evidence="15">EBRO</strain>
    </source>
</reference>
<evidence type="ECO:0000313" key="15">
    <source>
        <dbReference type="EnsemblMetazoa" id="AATE004610-PA.1"/>
    </source>
</evidence>
<dbReference type="EnsemblMetazoa" id="AATE004610-RA">
    <property type="protein sequence ID" value="AATE004610-PA.1"/>
    <property type="gene ID" value="AATE004610"/>
</dbReference>
<evidence type="ECO:0000256" key="2">
    <source>
        <dbReference type="ARBA" id="ARBA00004606"/>
    </source>
</evidence>
<dbReference type="GO" id="GO:0005794">
    <property type="term" value="C:Golgi apparatus"/>
    <property type="evidence" value="ECO:0007669"/>
    <property type="project" value="TreeGrafter"/>
</dbReference>
<dbReference type="EC" id="5.1.3.17" evidence="6"/>
<comment type="subcellular location">
    <subcellularLocation>
        <location evidence="12">Endomembrane system</location>
        <topology evidence="12">Single-pass membrane protein</topology>
    </subcellularLocation>
    <subcellularLocation>
        <location evidence="2">Membrane</location>
        <topology evidence="2">Single-pass type II membrane protein</topology>
    </subcellularLocation>
</comment>
<comment type="similarity">
    <text evidence="5">Belongs to the D-glucuronyl C5-epimerase family.</text>
</comment>
<accession>A0A182ISF5</accession>
<dbReference type="InterPro" id="IPR059154">
    <property type="entry name" value="Glce_b_sandwich"/>
</dbReference>
<evidence type="ECO:0000256" key="10">
    <source>
        <dbReference type="ARBA" id="ARBA00023136"/>
    </source>
</evidence>
<keyword evidence="10" id="KW-0472">Membrane</keyword>
<dbReference type="VEuPathDB" id="VectorBase:AATE004610"/>
<keyword evidence="9" id="KW-1133">Transmembrane helix</keyword>
<name>A0A182ISF5_ANOAO</name>
<feature type="domain" description="D-glucuronyl C5-epimerase beta-sandwich" evidence="14">
    <location>
        <begin position="311"/>
        <end position="434"/>
    </location>
</feature>
<evidence type="ECO:0000256" key="12">
    <source>
        <dbReference type="ARBA" id="ARBA00037847"/>
    </source>
</evidence>
<dbReference type="PANTHER" id="PTHR13174">
    <property type="entry name" value="D-GLUCURONYL C5-EPIMERASE"/>
    <property type="match status" value="1"/>
</dbReference>
<evidence type="ECO:0000256" key="4">
    <source>
        <dbReference type="ARBA" id="ARBA00005093"/>
    </source>
</evidence>
<dbReference type="Pfam" id="PF21174">
    <property type="entry name" value="Glce_b_sandwich"/>
    <property type="match status" value="1"/>
</dbReference>
<evidence type="ECO:0000256" key="9">
    <source>
        <dbReference type="ARBA" id="ARBA00022989"/>
    </source>
</evidence>
<dbReference type="GO" id="GO:0015012">
    <property type="term" value="P:heparan sulfate proteoglycan biosynthetic process"/>
    <property type="evidence" value="ECO:0007669"/>
    <property type="project" value="InterPro"/>
</dbReference>
<evidence type="ECO:0000256" key="1">
    <source>
        <dbReference type="ARBA" id="ARBA00000434"/>
    </source>
</evidence>
<dbReference type="InterPro" id="IPR039721">
    <property type="entry name" value="C5-epimerase"/>
</dbReference>
<keyword evidence="8" id="KW-0735">Signal-anchor</keyword>
<evidence type="ECO:0000256" key="5">
    <source>
        <dbReference type="ARBA" id="ARBA00005584"/>
    </source>
</evidence>
<dbReference type="STRING" id="41427.A0A182ISF5"/>
<evidence type="ECO:0000256" key="11">
    <source>
        <dbReference type="ARBA" id="ARBA00023235"/>
    </source>
</evidence>
<comment type="catalytic activity">
    <reaction evidence="1">
        <text>[heparosan-N-sulfate](n) = [heparan-N-sulfate](n)</text>
        <dbReference type="Rhea" id="RHEA:20197"/>
        <dbReference type="Rhea" id="RHEA-COMP:9556"/>
        <dbReference type="Rhea" id="RHEA-COMP:9557"/>
        <dbReference type="ChEBI" id="CHEBI:58041"/>
        <dbReference type="ChEBI" id="CHEBI:58287"/>
        <dbReference type="EC" id="5.1.3.17"/>
    </reaction>
</comment>
<keyword evidence="7" id="KW-0812">Transmembrane</keyword>
<comment type="pathway">
    <text evidence="4">Glycan metabolism; heparan sulfate biosynthesis.</text>
</comment>
<evidence type="ECO:0000256" key="6">
    <source>
        <dbReference type="ARBA" id="ARBA00012087"/>
    </source>
</evidence>
<evidence type="ECO:0000256" key="3">
    <source>
        <dbReference type="ARBA" id="ARBA00004841"/>
    </source>
</evidence>
<evidence type="ECO:0000256" key="7">
    <source>
        <dbReference type="ARBA" id="ARBA00022692"/>
    </source>
</evidence>
<organism evidence="15">
    <name type="scientific">Anopheles atroparvus</name>
    <name type="common">European mosquito</name>
    <dbReference type="NCBI Taxonomy" id="41427"/>
    <lineage>
        <taxon>Eukaryota</taxon>
        <taxon>Metazoa</taxon>
        <taxon>Ecdysozoa</taxon>
        <taxon>Arthropoda</taxon>
        <taxon>Hexapoda</taxon>
        <taxon>Insecta</taxon>
        <taxon>Pterygota</taxon>
        <taxon>Neoptera</taxon>
        <taxon>Endopterygota</taxon>
        <taxon>Diptera</taxon>
        <taxon>Nematocera</taxon>
        <taxon>Culicoidea</taxon>
        <taxon>Culicidae</taxon>
        <taxon>Anophelinae</taxon>
        <taxon>Anopheles</taxon>
    </lineage>
</organism>
<evidence type="ECO:0000256" key="8">
    <source>
        <dbReference type="ARBA" id="ARBA00022968"/>
    </source>
</evidence>
<dbReference type="InterPro" id="IPR010598">
    <property type="entry name" value="C5-epim_C"/>
</dbReference>
<proteinExistence type="inferred from homology"/>
<dbReference type="PANTHER" id="PTHR13174:SF3">
    <property type="entry name" value="D-GLUCURONYL C5-EPIMERASE"/>
    <property type="match status" value="1"/>
</dbReference>
<keyword evidence="11" id="KW-0413">Isomerase</keyword>
<evidence type="ECO:0000259" key="13">
    <source>
        <dbReference type="Pfam" id="PF06662"/>
    </source>
</evidence>
<dbReference type="Pfam" id="PF06662">
    <property type="entry name" value="C5-epim_C"/>
    <property type="match status" value="1"/>
</dbReference>
<dbReference type="AlphaFoldDB" id="A0A182ISF5"/>
<sequence>LKRCCPVVCWKRWKSKLLRQAPRYDDDAVEGNGVVENLHNCRTEDGSSTLCLNNLASVDGQSSEEHPGHNIHPRSMTALKNGVGASADQKTRFFLVIMRLNLKFLLISLCVTAALITFALWANCGVGQGLVPKWPQHRGDGDNPFEQTEEIDCIINQEYSIGCRKEGEEVYLPFSFLQKYFDVYGSLNVVDGSRRFDWTHSYGKVNYPKGAYDPRGIFMYFENYNVEMRDRVKCISAIDGVPISTQWESQGYFYATQIAQFGLSHYSKNLTEPEPRRKTVEDGERELAGWIVPKGSTLNRTLDRSHLSAGAVVSFSTGKSFDTAVLLPMDHVLDLVLSVDVLLKPNSTLCVTLQNRETQKLYRVYYILVDFLIGVQDENIYYGIGLNSTGVWKHLTRDLFVDLQKGLPQYASTDKRRKMRRTELKVIEISLLGNGSIDNLTLSTSEHIAHFYDAAEWLIRHQDPSTGGWPIPVRRKLGSGFGELARGWYSAMAQGHAISLLARAYYHSKGDKRYLRAALDGLKLFRIPSYQGGVLATFLGKYAWYEEYPTTPHSFVLNGFIYSLLGLYDLNSTAPANQSNEAAVLFEQGMTSLKKMLLLYDTGSGTSYDLRHFTLGIAPNLARWDYHATHVNQLLLLATIDPDPLISQTAERWKNYMVGKRAPHN</sequence>
<feature type="domain" description="D-glucuronyl C5-epimerase C-terminal" evidence="13">
    <location>
        <begin position="462"/>
        <end position="654"/>
    </location>
</feature>
<evidence type="ECO:0000259" key="14">
    <source>
        <dbReference type="Pfam" id="PF21174"/>
    </source>
</evidence>
<dbReference type="GO" id="GO:0047464">
    <property type="term" value="F:heparosan-N-sulfate-glucuronate 5-epimerase activity"/>
    <property type="evidence" value="ECO:0007669"/>
    <property type="project" value="UniProtKB-EC"/>
</dbReference>
<protein>
    <recommendedName>
        <fullName evidence="6">heparosan-N-sulfate-glucuronate 5-epimerase</fullName>
        <ecNumber evidence="6">5.1.3.17</ecNumber>
    </recommendedName>
</protein>